<organism evidence="2 3">
    <name type="scientific">Streptomyces diastatochromogenes</name>
    <dbReference type="NCBI Taxonomy" id="42236"/>
    <lineage>
        <taxon>Bacteria</taxon>
        <taxon>Bacillati</taxon>
        <taxon>Actinomycetota</taxon>
        <taxon>Actinomycetes</taxon>
        <taxon>Kitasatosporales</taxon>
        <taxon>Streptomycetaceae</taxon>
        <taxon>Streptomyces</taxon>
    </lineage>
</organism>
<dbReference type="AlphaFoldDB" id="A0A233SJH9"/>
<keyword evidence="3" id="KW-1185">Reference proteome</keyword>
<protein>
    <submittedName>
        <fullName evidence="2">Uncharacterized protein</fullName>
    </submittedName>
</protein>
<feature type="transmembrane region" description="Helical" evidence="1">
    <location>
        <begin position="12"/>
        <end position="30"/>
    </location>
</feature>
<sequence length="212" mass="23152">MEKSQTSRTRVILLFFVALGLFCGAGWLFLNKGLYLLPDKMCEGTLKRDMVKQVLPRAQSADSGSDSQGAGDDLSFWCHVTTSDDVSLSGEARVQSVSQQQWLDNYRGSGARHRIIHVSVGDIEGLAQIDPGTDTASVYVPCVPPAVPSHNASEPYAVIGETRVYGSAKATGVPLRQALTDFAYQLSQHAYKLAECKAPRDFPAELPRYKDQ</sequence>
<reference evidence="2 3" key="1">
    <citation type="submission" date="2016-07" db="EMBL/GenBank/DDBJ databases">
        <title>Draft genome of Streptomyces diastatochromogenes.</title>
        <authorList>
            <person name="Podduturi R."/>
            <person name="Lukassen M.B."/>
            <person name="Clausen N."/>
            <person name="Nielsen J.L."/>
            <person name="Jorgensen N.O."/>
        </authorList>
    </citation>
    <scope>NUCLEOTIDE SEQUENCE [LARGE SCALE GENOMIC DNA]</scope>
    <source>
        <strain evidence="2 3">DSM 40608</strain>
    </source>
</reference>
<keyword evidence="1" id="KW-0812">Transmembrane</keyword>
<keyword evidence="1" id="KW-1133">Transmembrane helix</keyword>
<evidence type="ECO:0000256" key="1">
    <source>
        <dbReference type="SAM" id="Phobius"/>
    </source>
</evidence>
<name>A0A233SJH9_STRDA</name>
<evidence type="ECO:0000313" key="2">
    <source>
        <dbReference type="EMBL" id="OXY95800.1"/>
    </source>
</evidence>
<dbReference type="Proteomes" id="UP000215483">
    <property type="component" value="Unassembled WGS sequence"/>
</dbReference>
<evidence type="ECO:0000313" key="3">
    <source>
        <dbReference type="Proteomes" id="UP000215483"/>
    </source>
</evidence>
<accession>A0A233SJH9</accession>
<dbReference type="EMBL" id="MCGQ01000013">
    <property type="protein sequence ID" value="OXY95800.1"/>
    <property type="molecule type" value="Genomic_DNA"/>
</dbReference>
<gene>
    <name evidence="2" type="ORF">BEK98_16895</name>
</gene>
<proteinExistence type="predicted"/>
<comment type="caution">
    <text evidence="2">The sequence shown here is derived from an EMBL/GenBank/DDBJ whole genome shotgun (WGS) entry which is preliminary data.</text>
</comment>
<keyword evidence="1" id="KW-0472">Membrane</keyword>